<proteinExistence type="predicted"/>
<protein>
    <submittedName>
        <fullName evidence="2">Uncharacterized protein</fullName>
    </submittedName>
</protein>
<feature type="transmembrane region" description="Helical" evidence="1">
    <location>
        <begin position="102"/>
        <end position="124"/>
    </location>
</feature>
<comment type="caution">
    <text evidence="2">The sequence shown here is derived from an EMBL/GenBank/DDBJ whole genome shotgun (WGS) entry which is preliminary data.</text>
</comment>
<keyword evidence="1" id="KW-0472">Membrane</keyword>
<feature type="transmembrane region" description="Helical" evidence="1">
    <location>
        <begin position="12"/>
        <end position="33"/>
    </location>
</feature>
<evidence type="ECO:0000313" key="3">
    <source>
        <dbReference type="Proteomes" id="UP001218579"/>
    </source>
</evidence>
<name>A0ABT5HG73_9CAUL</name>
<evidence type="ECO:0000313" key="2">
    <source>
        <dbReference type="EMBL" id="MDC7675183.1"/>
    </source>
</evidence>
<dbReference type="RefSeq" id="WP_272743493.1">
    <property type="nucleotide sequence ID" value="NZ_JAQQKV010000001.1"/>
</dbReference>
<keyword evidence="1" id="KW-1133">Transmembrane helix</keyword>
<organism evidence="2 3">
    <name type="scientific">Asticcacaulis machinosus</name>
    <dbReference type="NCBI Taxonomy" id="2984211"/>
    <lineage>
        <taxon>Bacteria</taxon>
        <taxon>Pseudomonadati</taxon>
        <taxon>Pseudomonadota</taxon>
        <taxon>Alphaproteobacteria</taxon>
        <taxon>Caulobacterales</taxon>
        <taxon>Caulobacteraceae</taxon>
        <taxon>Asticcacaulis</taxon>
    </lineage>
</organism>
<sequence length="145" mass="16515">MEPTTLTSLAGSLMSLFGVLVSLFSVHLGNWLAKLQGLRTKWDMNNGSDEKEISARRECRYTMAEIYTWQPFIMTVIILGFAIGVIYFFHDVSCHLKVVFPSIFVPLYYSFFGIMIVLELFLLYSGWQLGRALTADIKAQFKPQG</sequence>
<gene>
    <name evidence="2" type="ORF">PQU98_03525</name>
</gene>
<dbReference type="Proteomes" id="UP001218579">
    <property type="component" value="Unassembled WGS sequence"/>
</dbReference>
<keyword evidence="3" id="KW-1185">Reference proteome</keyword>
<reference evidence="2 3" key="1">
    <citation type="submission" date="2023-01" db="EMBL/GenBank/DDBJ databases">
        <title>Novel species of the genus Asticcacaulis isolated from rivers.</title>
        <authorList>
            <person name="Lu H."/>
        </authorList>
    </citation>
    <scope>NUCLEOTIDE SEQUENCE [LARGE SCALE GENOMIC DNA]</scope>
    <source>
        <strain evidence="2 3">LKC15W</strain>
    </source>
</reference>
<accession>A0ABT5HG73</accession>
<dbReference type="EMBL" id="JAQQKV010000001">
    <property type="protein sequence ID" value="MDC7675183.1"/>
    <property type="molecule type" value="Genomic_DNA"/>
</dbReference>
<keyword evidence="1" id="KW-0812">Transmembrane</keyword>
<evidence type="ECO:0000256" key="1">
    <source>
        <dbReference type="SAM" id="Phobius"/>
    </source>
</evidence>
<feature type="transmembrane region" description="Helical" evidence="1">
    <location>
        <begin position="66"/>
        <end position="90"/>
    </location>
</feature>